<dbReference type="PANTHER" id="PTHR24174:SF16">
    <property type="entry name" value="CASKIN-2"/>
    <property type="match status" value="1"/>
</dbReference>
<dbReference type="Proteomes" id="UP000030693">
    <property type="component" value="Unassembled WGS sequence"/>
</dbReference>
<evidence type="ECO:0000256" key="1">
    <source>
        <dbReference type="ARBA" id="ARBA00022737"/>
    </source>
</evidence>
<dbReference type="GeneID" id="20527347"/>
<dbReference type="Gene3D" id="1.10.150.50">
    <property type="entry name" value="Transcription Factor, Ets-1"/>
    <property type="match status" value="1"/>
</dbReference>
<accession>A0A058Z9S9</accession>
<feature type="region of interest" description="Disordered" evidence="4">
    <location>
        <begin position="421"/>
        <end position="447"/>
    </location>
</feature>
<dbReference type="SUPFAM" id="SSF47769">
    <property type="entry name" value="SAM/Pointed domain"/>
    <property type="match status" value="1"/>
</dbReference>
<feature type="repeat" description="ANK" evidence="3">
    <location>
        <begin position="135"/>
        <end position="168"/>
    </location>
</feature>
<dbReference type="InterPro" id="IPR033635">
    <property type="entry name" value="ANKS1/Caskin"/>
</dbReference>
<dbReference type="Pfam" id="PF00023">
    <property type="entry name" value="Ank"/>
    <property type="match status" value="1"/>
</dbReference>
<proteinExistence type="predicted"/>
<evidence type="ECO:0000313" key="6">
    <source>
        <dbReference type="Proteomes" id="UP000030693"/>
    </source>
</evidence>
<dbReference type="eggNOG" id="KOG0507">
    <property type="taxonomic scope" value="Eukaryota"/>
</dbReference>
<feature type="compositionally biased region" description="Low complexity" evidence="4">
    <location>
        <begin position="628"/>
        <end position="648"/>
    </location>
</feature>
<dbReference type="InterPro" id="IPR036770">
    <property type="entry name" value="Ankyrin_rpt-contain_sf"/>
</dbReference>
<dbReference type="PANTHER" id="PTHR24174">
    <property type="entry name" value="ANKYRIN REPEAT AND STERILE ALPHA MOTIF DOMAIN-CONTAINING PROTEIN 1"/>
    <property type="match status" value="1"/>
</dbReference>
<keyword evidence="2 3" id="KW-0040">ANK repeat</keyword>
<dbReference type="RefSeq" id="XP_009494808.1">
    <property type="nucleotide sequence ID" value="XM_009496533.1"/>
</dbReference>
<keyword evidence="1" id="KW-0677">Repeat</keyword>
<protein>
    <submittedName>
        <fullName evidence="5">Uncharacterized protein</fullName>
    </submittedName>
</protein>
<dbReference type="SUPFAM" id="SSF48403">
    <property type="entry name" value="Ankyrin repeat"/>
    <property type="match status" value="1"/>
</dbReference>
<dbReference type="STRING" id="691883.A0A058Z9S9"/>
<dbReference type="Gene3D" id="1.25.40.20">
    <property type="entry name" value="Ankyrin repeat-containing domain"/>
    <property type="match status" value="3"/>
</dbReference>
<feature type="repeat" description="ANK" evidence="3">
    <location>
        <begin position="206"/>
        <end position="238"/>
    </location>
</feature>
<feature type="region of interest" description="Disordered" evidence="4">
    <location>
        <begin position="835"/>
        <end position="874"/>
    </location>
</feature>
<dbReference type="PROSITE" id="PS50088">
    <property type="entry name" value="ANK_REPEAT"/>
    <property type="match status" value="5"/>
</dbReference>
<feature type="region of interest" description="Disordered" evidence="4">
    <location>
        <begin position="617"/>
        <end position="663"/>
    </location>
</feature>
<reference evidence="5" key="1">
    <citation type="submission" date="2013-04" db="EMBL/GenBank/DDBJ databases">
        <title>The Genome Sequence of Fonticula alba ATCC 38817.</title>
        <authorList>
            <consortium name="The Broad Institute Genomics Platform"/>
            <person name="Russ C."/>
            <person name="Cuomo C."/>
            <person name="Burger G."/>
            <person name="Gray M.W."/>
            <person name="Holland P.W.H."/>
            <person name="King N."/>
            <person name="Lang F.B.F."/>
            <person name="Roger A.J."/>
            <person name="Ruiz-Trillo I."/>
            <person name="Brown M."/>
            <person name="Walker B."/>
            <person name="Young S."/>
            <person name="Zeng Q."/>
            <person name="Gargeya S."/>
            <person name="Fitzgerald M."/>
            <person name="Haas B."/>
            <person name="Abouelleil A."/>
            <person name="Allen A.W."/>
            <person name="Alvarado L."/>
            <person name="Arachchi H.M."/>
            <person name="Berlin A.M."/>
            <person name="Chapman S.B."/>
            <person name="Gainer-Dewar J."/>
            <person name="Goldberg J."/>
            <person name="Griggs A."/>
            <person name="Gujja S."/>
            <person name="Hansen M."/>
            <person name="Howarth C."/>
            <person name="Imamovic A."/>
            <person name="Ireland A."/>
            <person name="Larimer J."/>
            <person name="McCowan C."/>
            <person name="Murphy C."/>
            <person name="Pearson M."/>
            <person name="Poon T.W."/>
            <person name="Priest M."/>
            <person name="Roberts A."/>
            <person name="Saif S."/>
            <person name="Shea T."/>
            <person name="Sisk P."/>
            <person name="Sykes S."/>
            <person name="Wortman J."/>
            <person name="Nusbaum C."/>
            <person name="Birren B."/>
        </authorList>
    </citation>
    <scope>NUCLEOTIDE SEQUENCE [LARGE SCALE GENOMIC DNA]</scope>
    <source>
        <strain evidence="5">ATCC 38817</strain>
    </source>
</reference>
<evidence type="ECO:0000256" key="4">
    <source>
        <dbReference type="SAM" id="MobiDB-lite"/>
    </source>
</evidence>
<dbReference type="EMBL" id="KB932204">
    <property type="protein sequence ID" value="KCV70292.1"/>
    <property type="molecule type" value="Genomic_DNA"/>
</dbReference>
<feature type="compositionally biased region" description="Low complexity" evidence="4">
    <location>
        <begin position="434"/>
        <end position="447"/>
    </location>
</feature>
<evidence type="ECO:0000256" key="3">
    <source>
        <dbReference type="PROSITE-ProRule" id="PRU00023"/>
    </source>
</evidence>
<feature type="repeat" description="ANK" evidence="3">
    <location>
        <begin position="239"/>
        <end position="271"/>
    </location>
</feature>
<feature type="compositionally biased region" description="Acidic residues" evidence="4">
    <location>
        <begin position="525"/>
        <end position="537"/>
    </location>
</feature>
<dbReference type="PROSITE" id="PS50297">
    <property type="entry name" value="ANK_REP_REGION"/>
    <property type="match status" value="4"/>
</dbReference>
<dbReference type="InterPro" id="IPR036028">
    <property type="entry name" value="SH3-like_dom_sf"/>
</dbReference>
<dbReference type="Gene3D" id="2.30.30.40">
    <property type="entry name" value="SH3 Domains"/>
    <property type="match status" value="1"/>
</dbReference>
<dbReference type="PRINTS" id="PR01415">
    <property type="entry name" value="ANKYRIN"/>
</dbReference>
<dbReference type="AlphaFoldDB" id="A0A058Z9S9"/>
<dbReference type="SMART" id="SM00248">
    <property type="entry name" value="ANK"/>
    <property type="match status" value="6"/>
</dbReference>
<organism evidence="5">
    <name type="scientific">Fonticula alba</name>
    <name type="common">Slime mold</name>
    <dbReference type="NCBI Taxonomy" id="691883"/>
    <lineage>
        <taxon>Eukaryota</taxon>
        <taxon>Rotosphaerida</taxon>
        <taxon>Fonticulaceae</taxon>
        <taxon>Fonticula</taxon>
    </lineage>
</organism>
<feature type="region of interest" description="Disordered" evidence="4">
    <location>
        <begin position="374"/>
        <end position="408"/>
    </location>
</feature>
<dbReference type="Pfam" id="PF12796">
    <property type="entry name" value="Ank_2"/>
    <property type="match status" value="2"/>
</dbReference>
<dbReference type="OMA" id="ATICGHG"/>
<feature type="repeat" description="ANK" evidence="3">
    <location>
        <begin position="69"/>
        <end position="101"/>
    </location>
</feature>
<dbReference type="SUPFAM" id="SSF50044">
    <property type="entry name" value="SH3-domain"/>
    <property type="match status" value="1"/>
</dbReference>
<sequence>MSSRSRMKKDDELFSSASQGNLSLLNELIPERRVDDSSKTKAGGAAGRMTGVLSKVFRRDVDINTINDDSMTILHVAATSGYAEYLRRAIDLGARVDIVDRTGNTALHYAAWGNHPECVRVLLEAGVPVDGLNNDQCSPLHLAAQFNRSADSAQLLMAAGASPLLQNRAGQTPLDLSAEYGKDAILRLLATKEVLDKVYANPSQPPPRSPLHLAASGGHADCVAVLLDGGVDVNAMSHIGSTALHYATERGKHAVVALLLSRGADIHAKNRGQLTPIQILCATTNRLKENRSFILLSSATRGVDPEAALAAAGVSLAPTVVPIVRDPEAEAVPGAAVVSPVAASSAGAAAAAATAAAPGGPLGSASSSVSLASMGSLGQSADGGGPSTPGRPVGSADPPAAVLSPLGPGAAGVLSDTASIASQSDASGTEGALATGPGPAMSAASPSPAAAAAAPAATKQPKVLGRAVARMSHIGSIYDALALSFEEGDEFEVHDFRPSGLWVGRLLRTGQVGEFKCNLVDVTEEYEEGDEEEDEAEQQVADEPAAGAPAAIAPLTAAPPKPTLSMAGLVPPQPLAAGAPASSTSAASRLVAATASAPIPAPISAPAPVAAAAAAAAPSRAPSRHSDSSGSDYSSSSEYDSDYSGSESDSSDSDIDMPADPFGAQGVRVNTVAATTLPPPPGPRPGAAAVPSNLPPAVGPDGRPWVDKWLFDIHWECYVGAFHAAGLTSPADVLSSIRSAADLARLVPGITLAHHRSNLAEEVESLRRQYGDVAATTVPAGDALPSAALPRKPQVSIYGMPAGFGSASFSAASAAEAAAGSNSAPCSSGGTSGTITNNGITLPKPPAPLGPASSSVPSSPIDLPPPIGGAVPDDMQDLFNDLNDVIQSF</sequence>
<dbReference type="InterPro" id="IPR002110">
    <property type="entry name" value="Ankyrin_rpt"/>
</dbReference>
<feature type="repeat" description="ANK" evidence="3">
    <location>
        <begin position="102"/>
        <end position="134"/>
    </location>
</feature>
<evidence type="ECO:0000313" key="5">
    <source>
        <dbReference type="EMBL" id="KCV70292.1"/>
    </source>
</evidence>
<name>A0A058Z9S9_FONAL</name>
<dbReference type="OrthoDB" id="5314041at2759"/>
<dbReference type="InterPro" id="IPR013761">
    <property type="entry name" value="SAM/pointed_sf"/>
</dbReference>
<evidence type="ECO:0000256" key="2">
    <source>
        <dbReference type="ARBA" id="ARBA00023043"/>
    </source>
</evidence>
<keyword evidence="6" id="KW-1185">Reference proteome</keyword>
<feature type="region of interest" description="Disordered" evidence="4">
    <location>
        <begin position="525"/>
        <end position="544"/>
    </location>
</feature>
<gene>
    <name evidence="5" type="ORF">H696_02622</name>
</gene>